<sequence>MVLGTLLNLFFDFIFIVIAVYVGAYLALANFHYTSEPDSTASTGDTPPETRDE</sequence>
<keyword evidence="3" id="KW-1185">Reference proteome</keyword>
<accession>A0ABD5UG03</accession>
<name>A0ABD5UG03_9EURY</name>
<dbReference type="EMBL" id="JBHSXM010000003">
    <property type="protein sequence ID" value="MFC6838122.1"/>
    <property type="molecule type" value="Genomic_DNA"/>
</dbReference>
<comment type="caution">
    <text evidence="2">The sequence shown here is derived from an EMBL/GenBank/DDBJ whole genome shotgun (WGS) entry which is preliminary data.</text>
</comment>
<proteinExistence type="predicted"/>
<protein>
    <submittedName>
        <fullName evidence="2">Uncharacterized protein</fullName>
    </submittedName>
</protein>
<dbReference type="AlphaFoldDB" id="A0ABD5UG03"/>
<evidence type="ECO:0000313" key="2">
    <source>
        <dbReference type="EMBL" id="MFC6838122.1"/>
    </source>
</evidence>
<keyword evidence="1" id="KW-0812">Transmembrane</keyword>
<organism evidence="2 3">
    <name type="scientific">Halomarina ordinaria</name>
    <dbReference type="NCBI Taxonomy" id="3033939"/>
    <lineage>
        <taxon>Archaea</taxon>
        <taxon>Methanobacteriati</taxon>
        <taxon>Methanobacteriota</taxon>
        <taxon>Stenosarchaea group</taxon>
        <taxon>Halobacteria</taxon>
        <taxon>Halobacteriales</taxon>
        <taxon>Natronomonadaceae</taxon>
        <taxon>Halomarina</taxon>
    </lineage>
</organism>
<keyword evidence="1" id="KW-1133">Transmembrane helix</keyword>
<keyword evidence="1" id="KW-0472">Membrane</keyword>
<reference evidence="2 3" key="1">
    <citation type="journal article" date="2019" name="Int. J. Syst. Evol. Microbiol.">
        <title>The Global Catalogue of Microorganisms (GCM) 10K type strain sequencing project: providing services to taxonomists for standard genome sequencing and annotation.</title>
        <authorList>
            <consortium name="The Broad Institute Genomics Platform"/>
            <consortium name="The Broad Institute Genome Sequencing Center for Infectious Disease"/>
            <person name="Wu L."/>
            <person name="Ma J."/>
        </authorList>
    </citation>
    <scope>NUCLEOTIDE SEQUENCE [LARGE SCALE GENOMIC DNA]</scope>
    <source>
        <strain evidence="2 3">PSRA2</strain>
    </source>
</reference>
<dbReference type="RefSeq" id="WP_304449841.1">
    <property type="nucleotide sequence ID" value="NZ_JARRAH010000003.1"/>
</dbReference>
<evidence type="ECO:0000313" key="3">
    <source>
        <dbReference type="Proteomes" id="UP001596406"/>
    </source>
</evidence>
<evidence type="ECO:0000256" key="1">
    <source>
        <dbReference type="SAM" id="Phobius"/>
    </source>
</evidence>
<dbReference type="Proteomes" id="UP001596406">
    <property type="component" value="Unassembled WGS sequence"/>
</dbReference>
<feature type="transmembrane region" description="Helical" evidence="1">
    <location>
        <begin position="6"/>
        <end position="28"/>
    </location>
</feature>
<gene>
    <name evidence="2" type="ORF">ACFQHK_16695</name>
</gene>